<feature type="domain" description="FERM" evidence="16">
    <location>
        <begin position="3710"/>
        <end position="4031"/>
    </location>
</feature>
<dbReference type="CDD" id="cd12067">
    <property type="entry name" value="SH3_MYO15A"/>
    <property type="match status" value="1"/>
</dbReference>
<evidence type="ECO:0000256" key="11">
    <source>
        <dbReference type="ARBA" id="ARBA00023203"/>
    </source>
</evidence>
<keyword evidence="8" id="KW-0175">Coiled coil</keyword>
<dbReference type="SUPFAM" id="SSF50044">
    <property type="entry name" value="SH3-domain"/>
    <property type="match status" value="1"/>
</dbReference>
<dbReference type="InterPro" id="IPR000048">
    <property type="entry name" value="IQ_motif_EF-hand-BS"/>
</dbReference>
<evidence type="ECO:0000256" key="9">
    <source>
        <dbReference type="ARBA" id="ARBA00023123"/>
    </source>
</evidence>
<dbReference type="Gene3D" id="1.20.120.720">
    <property type="entry name" value="Myosin VI head, motor domain, U50 subdomain"/>
    <property type="match status" value="1"/>
</dbReference>
<evidence type="ECO:0000259" key="15">
    <source>
        <dbReference type="PROSITE" id="PS50002"/>
    </source>
</evidence>
<feature type="compositionally biased region" description="Polar residues" evidence="14">
    <location>
        <begin position="1509"/>
        <end position="1525"/>
    </location>
</feature>
<feature type="compositionally biased region" description="Polar residues" evidence="14">
    <location>
        <begin position="1371"/>
        <end position="1383"/>
    </location>
</feature>
<dbReference type="PROSITE" id="PS50096">
    <property type="entry name" value="IQ"/>
    <property type="match status" value="2"/>
</dbReference>
<dbReference type="CDD" id="cd13201">
    <property type="entry name" value="FERM_C_MyoXV"/>
    <property type="match status" value="1"/>
</dbReference>
<keyword evidence="11 13" id="KW-0009">Actin-binding</keyword>
<dbReference type="InterPro" id="IPR059004">
    <property type="entry name" value="MYO15"/>
</dbReference>
<dbReference type="CDD" id="cd23767">
    <property type="entry name" value="IQCD"/>
    <property type="match status" value="1"/>
</dbReference>
<feature type="domain" description="MyTH4" evidence="17">
    <location>
        <begin position="2682"/>
        <end position="2833"/>
    </location>
</feature>
<dbReference type="InterPro" id="IPR027417">
    <property type="entry name" value="P-loop_NTPase"/>
</dbReference>
<evidence type="ECO:0000256" key="12">
    <source>
        <dbReference type="PROSITE-ProRule" id="PRU00192"/>
    </source>
</evidence>
<dbReference type="Pfam" id="PF00612">
    <property type="entry name" value="IQ"/>
    <property type="match status" value="2"/>
</dbReference>
<feature type="compositionally biased region" description="Acidic residues" evidence="14">
    <location>
        <begin position="77"/>
        <end position="87"/>
    </location>
</feature>
<protein>
    <recommendedName>
        <fullName evidence="21">Unconventional myosin-XV</fullName>
    </recommendedName>
</protein>
<keyword evidence="3 12" id="KW-0728">SH3 domain</keyword>
<feature type="compositionally biased region" description="Basic and acidic residues" evidence="14">
    <location>
        <begin position="1"/>
        <end position="10"/>
    </location>
</feature>
<feature type="compositionally biased region" description="Acidic residues" evidence="14">
    <location>
        <begin position="630"/>
        <end position="644"/>
    </location>
</feature>
<keyword evidence="10 13" id="KW-0505">Motor protein</keyword>
<dbReference type="Pfam" id="PF26570">
    <property type="entry name" value="MYO15"/>
    <property type="match status" value="1"/>
</dbReference>
<dbReference type="FunFam" id="1.10.10.820:FF:000001">
    <property type="entry name" value="Myosin heavy chain"/>
    <property type="match status" value="1"/>
</dbReference>
<dbReference type="InterPro" id="IPR035963">
    <property type="entry name" value="FERM_2"/>
</dbReference>
<dbReference type="Gene3D" id="2.30.29.30">
    <property type="entry name" value="Pleckstrin-homology domain (PH domain)/Phosphotyrosine-binding domain (PTB)"/>
    <property type="match status" value="1"/>
</dbReference>
<dbReference type="InterPro" id="IPR011993">
    <property type="entry name" value="PH-like_dom_sf"/>
</dbReference>
<dbReference type="PRINTS" id="PR00193">
    <property type="entry name" value="MYOSINHEAVY"/>
</dbReference>
<feature type="region of interest" description="Disordered" evidence="14">
    <location>
        <begin position="702"/>
        <end position="1008"/>
    </location>
</feature>
<dbReference type="SUPFAM" id="SSF52540">
    <property type="entry name" value="P-loop containing nucleoside triphosphate hydrolases"/>
    <property type="match status" value="1"/>
</dbReference>
<dbReference type="Pfam" id="PF00373">
    <property type="entry name" value="FERM_M"/>
    <property type="match status" value="1"/>
</dbReference>
<feature type="compositionally biased region" description="Polar residues" evidence="14">
    <location>
        <begin position="1478"/>
        <end position="1501"/>
    </location>
</feature>
<feature type="compositionally biased region" description="Polar residues" evidence="14">
    <location>
        <begin position="1049"/>
        <end position="1064"/>
    </location>
</feature>
<feature type="compositionally biased region" description="Polar residues" evidence="14">
    <location>
        <begin position="1815"/>
        <end position="1832"/>
    </location>
</feature>
<dbReference type="Gene3D" id="1.10.10.820">
    <property type="match status" value="1"/>
</dbReference>
<dbReference type="InterPro" id="IPR001609">
    <property type="entry name" value="Myosin_head_motor_dom-like"/>
</dbReference>
<dbReference type="Gene3D" id="1.25.40.530">
    <property type="entry name" value="MyTH4 domain"/>
    <property type="match status" value="2"/>
</dbReference>
<feature type="region of interest" description="Disordered" evidence="14">
    <location>
        <begin position="1815"/>
        <end position="1839"/>
    </location>
</feature>
<feature type="compositionally biased region" description="Polar residues" evidence="14">
    <location>
        <begin position="949"/>
        <end position="967"/>
    </location>
</feature>
<dbReference type="GO" id="GO:0003774">
    <property type="term" value="F:cytoskeletal motor activity"/>
    <property type="evidence" value="ECO:0007669"/>
    <property type="project" value="UniProtKB-UniRule"/>
</dbReference>
<name>A0A974C1Q6_XENLA</name>
<dbReference type="PANTHER" id="PTHR22692:SF21">
    <property type="entry name" value="MYOSIN XVA"/>
    <property type="match status" value="1"/>
</dbReference>
<feature type="region of interest" description="Disordered" evidence="14">
    <location>
        <begin position="1368"/>
        <end position="1392"/>
    </location>
</feature>
<dbReference type="InterPro" id="IPR038185">
    <property type="entry name" value="MyTH4_dom_sf"/>
</dbReference>
<feature type="domain" description="SH3" evidence="15">
    <location>
        <begin position="3338"/>
        <end position="3424"/>
    </location>
</feature>
<dbReference type="PROSITE" id="PS51016">
    <property type="entry name" value="MYTH4"/>
    <property type="match status" value="2"/>
</dbReference>
<dbReference type="GO" id="GO:0005737">
    <property type="term" value="C:cytoplasm"/>
    <property type="evidence" value="ECO:0007669"/>
    <property type="project" value="UniProtKB-SubCell"/>
</dbReference>
<keyword evidence="9 13" id="KW-0518">Myosin</keyword>
<dbReference type="Pfam" id="PF07653">
    <property type="entry name" value="SH3_2"/>
    <property type="match status" value="1"/>
</dbReference>
<feature type="region of interest" description="Disordered" evidence="14">
    <location>
        <begin position="1049"/>
        <end position="1258"/>
    </location>
</feature>
<evidence type="ECO:0000256" key="4">
    <source>
        <dbReference type="ARBA" id="ARBA00022490"/>
    </source>
</evidence>
<dbReference type="SMART" id="SM00015">
    <property type="entry name" value="IQ"/>
    <property type="match status" value="2"/>
</dbReference>
<feature type="compositionally biased region" description="Basic and acidic residues" evidence="14">
    <location>
        <begin position="244"/>
        <end position="253"/>
    </location>
</feature>
<dbReference type="GO" id="GO:0003779">
    <property type="term" value="F:actin binding"/>
    <property type="evidence" value="ECO:0007669"/>
    <property type="project" value="UniProtKB-KW"/>
</dbReference>
<organism evidence="19 20">
    <name type="scientific">Xenopus laevis</name>
    <name type="common">African clawed frog</name>
    <dbReference type="NCBI Taxonomy" id="8355"/>
    <lineage>
        <taxon>Eukaryota</taxon>
        <taxon>Metazoa</taxon>
        <taxon>Chordata</taxon>
        <taxon>Craniata</taxon>
        <taxon>Vertebrata</taxon>
        <taxon>Euteleostomi</taxon>
        <taxon>Amphibia</taxon>
        <taxon>Batrachia</taxon>
        <taxon>Anura</taxon>
        <taxon>Pipoidea</taxon>
        <taxon>Pipidae</taxon>
        <taxon>Xenopodinae</taxon>
        <taxon>Xenopus</taxon>
        <taxon>Xenopus</taxon>
    </lineage>
</organism>
<feature type="compositionally biased region" description="Polar residues" evidence="14">
    <location>
        <begin position="1144"/>
        <end position="1167"/>
    </location>
</feature>
<dbReference type="InterPro" id="IPR036961">
    <property type="entry name" value="Kinesin_motor_dom_sf"/>
</dbReference>
<dbReference type="FunFam" id="2.30.30.40:FF:000201">
    <property type="entry name" value="Myosin XVA"/>
    <property type="match status" value="1"/>
</dbReference>
<evidence type="ECO:0000256" key="5">
    <source>
        <dbReference type="ARBA" id="ARBA00022737"/>
    </source>
</evidence>
<feature type="domain" description="MyTH4" evidence="17">
    <location>
        <begin position="3551"/>
        <end position="3705"/>
    </location>
</feature>
<accession>A0A974C1Q6</accession>
<keyword evidence="6 13" id="KW-0547">Nucleotide-binding</keyword>
<dbReference type="PANTHER" id="PTHR22692">
    <property type="entry name" value="MYOSIN VII, XV"/>
    <property type="match status" value="1"/>
</dbReference>
<evidence type="ECO:0000259" key="16">
    <source>
        <dbReference type="PROSITE" id="PS50057"/>
    </source>
</evidence>
<feature type="region of interest" description="Actin-binding" evidence="13">
    <location>
        <begin position="2446"/>
        <end position="2468"/>
    </location>
</feature>
<dbReference type="PROSITE" id="PS50057">
    <property type="entry name" value="FERM_3"/>
    <property type="match status" value="1"/>
</dbReference>
<dbReference type="SMART" id="SM00295">
    <property type="entry name" value="B41"/>
    <property type="match status" value="1"/>
</dbReference>
<dbReference type="InterPro" id="IPR001452">
    <property type="entry name" value="SH3_domain"/>
</dbReference>
<feature type="region of interest" description="Disordered" evidence="14">
    <location>
        <begin position="2929"/>
        <end position="2981"/>
    </location>
</feature>
<feature type="region of interest" description="Disordered" evidence="14">
    <location>
        <begin position="3514"/>
        <end position="3545"/>
    </location>
</feature>
<sequence length="4031" mass="456351">MGGKKGDTKPAKKGGGKEPAASSKPAPKKDEKKGGKGKEKDDKKKGKDAKKAKKEVTSESEEASDAELIKQASEESKNEEEEEEESEVDARRRRGREKGVAALKGASKAMAGMNQGNRRRGQPAAKEEPKPKENPLRKDITRAQLKGATKAISGLAKKPAPPPKKKKSLKAASRLFMKFRQMNPRRSKKGHFKAASKLLTGFRQKFVASSLLTKKKKSAAMLKNTSKLMLGLRKSAKKQPPKPKPSDGTKEKPTFMLIRLGGNASKTDQPEKKGPGGLLSGLFGRKKAKEKFQPKAKVLTKVSAAASWLTKKFLSKKRGYSENDRAIQEAWMSRMGAQKLPFPTQDEFRKYQANLQRFPGAHRFYGQNEDVYGHPKNFESYRHQRFPTQRYTPQGPGRYDDPSTEYYDYGDEEYGFDDEGYLGNENYGYDSYPGEELDYDNYAGYQMDEDYPSYEENMEYYDEDSHLLKSQNSRFDYQVDVHNSPNAYSGYDFEENGMGYYEDAMNPYGTMENERKPFLSFSDQSNYSDFNDMDEYNSTNAPNYNDYLVSPYAEPLNPYAQPMDDVMEMDQAMAGRDETYYEDQDMEEETASTLSINRKYKLFPRPQVKLFGREKLDVPLPPSPHISFTDYDEEEEEEEEEDEPLIPPAQQQRNYRQPPNKSIFAKSLQKNYAQPCARGVQKLLSGKPVGKRFGVNYQENYQENESQDFSPRAFGSPLGQFMKKTLDPKPILKHSGNQRNTQPPSEPPYRNAFVESNVPRTPSPQPSVKLFRGPLNHGGYQKQNTPSAQQSWGQRNTPLPSEPPNRNAFVESNVPRTPSPQPSLKYMKGPGNRGGFQKQNIPSAQQNWSQRNTQPPSQPPNRNAFVESNVPRTPSPQPSLKFMKGPVNHGGFQKQNTPSAQQNWSQRNTQPPSEPPNRNAFAQSNVPRTPSPQPSLKFMKGPVNHGGFQKQNTPSAQQNWSQRNTQPPSEPPTRNAFVESNVPRTPSPQPSLKFMKGPMNHGGFQKQNTPSAQQLEDLQQNLADDQGSVQPYHKRFGHKLAGMDSSNFNRKLKFSSSNNNNTDAKPSPQPTWHERDVQMPPSPNLSTRQRPLSPKPAMNAFGLNKSNANSHSQQGQIKHPIHSSMRKQDIYSSPHMATVPRSPSPTRMTHWSSNAQNTSSASHSMPSNIAPPSPQPSVRMGNSFRGEQVKNPSPQMSIKSVGTNAHQLPGLRPQSDRTVSPYPASPQSSPVLQRSNSKLQRGFGMPASPQPTRRNLDNINSDYYHANESDHEMSFSQQMSGSIGGTVDDQQERFIQGWPRDNEPPTEAVKPLMRGSLMRHLKQSGVTAPSNTIPQKGSVSRMSMFREGNTRTSPPPQRQAIGNFMARESQRSPLPSRSFSDQSILPDLGRYDSMRSTSRTIPSNPMTQMINQQESQHILLGESQKSPKSPVMGRHGIMGGTTRMPSPNIGAPQGNHNLFSREPEQPKSPVMGRYDSMRGTSNRPPSSPISHMLQNQGSSPFLSRKPQPASLQSATFYEQPQSPNKTRFDTIRGTSSLPRPNTGTEMLHRQDSILNSREFQDVSERPMSTMKKNNSLRGNPVPPPSNSTPFWKRVGHPLVGLSQAPPSPAQLSMHRKLSPPVSRAPKNIITDPPFDGYEPLTAGQTQRSMVDMDSISGSYDPPQSISYDDLRRSPTATSLQGPMFYKGASNPSRLPSPQMRLKSLGGFMAESLNQVLPGSPKTNPSIFMKYQGPPTMAGASNSVPRFPHPRGMYMGSGPIRAPIDYYNGESEDGVGRYAVVMPQVQRMGSFKGRGTLRKPPWQRQNTVNFHEMQGTWSSNKSAHMPRSNSIRGESNRARGRESGYLAHRGGMSPRNFQQMANMDQMPQWNDKMQPARNPQSMGREGQNDEYGFHDMTQLEDLQEASVLGNLRKRFDREIIYTYIGSILLSMNPYKMLNMYGTDHVLKYEGKTLGENPPHLFAIANVAYTKLMDAKNNQCIIISGESGSGKTEATKLVLRYLVAVNQRRGVTNKILEATPLLEAFGNAKTVRNDNSSRFGKFIEIYLEEGVICGAITSQYLLEKSRIVFQAKNERNYHIFYEMLAGLPSQQKQMFYLQDAETYYYLNQGGNCDIPAKSDADDFRRLLNAMESLSFTGEDQDSIFRILSSILHLGNVYFEKYETESQEIASVVSASEIRVVSELLQISPEGLQKAITYKVTETMREKILTPLTVDSAVDSRDAIAKILYSLLFSWLTDRINKLVYPKQDALSIAILDIYGFEDLSFNSFEQLCINYANEYLQFFFNKIIFKEEQEEYIREQIDWREISFNDNQACIDIISQKPHGILRILDDQSCFPQATDHTFLQKCHYHHGTNDLYCKPKMPLPEFGIKHFAGKVTYQVHKFLDKNYDQVRQDVLDLFVNSRIKVVANLFFSHAQVLAQQKTMMGKSNTVTRKYKASTVAAKFQQSLLELVEKMERCNPFFVRCIKPNSRKPLILSLWLRYRCVMDLGPNVRVDGQICVTVLKKLCPSATPSMYCIGVSKLFIKENVYQLLESKRDQLMNRAAVTLQRYSRGYLTRKRFYTLRYRIIQLQALARGYLARRKFYNWRKIMMKFRAVVRIYVNRRKYLRELTKREVVNVTHLELPAELAGLLRSTATKYLTLDFVLPVQSPRVEADTQLTLPLDINNYLMFKYVRVFFKEPLFGMLTVPLGSSLLPVEDDLRQYAISSFKLILRFMGDPFLGGTQEILFGNYIVQKGLSNIGLRDEILAQIANQVWRNTNPNNEERGWYLLACCLSTFAPSTNLDKYLLKYVSDYAYNGYKPVCQHKLIQAIQKSQQGSETARNFPPSLLEWTASRERANMAMDVHCFDSVKISCPIHSWTDGEEIAGDVLRHRGVTEGYRGWSVSLKEGGQWTELAGQDYVLDLICNMELPKGFPKQKSYFITASEAHENSSHPSAVFGNRGEAGETVPPPPTTKAPSLPRQDSEGYHNNADSDSVSEPQSQKGMDHYLDSLFDPVLSYGNGVSLDQSMYAQQQAYINQQAMLLAQQMTMQAMAIQQQMLYGMLPSYRKPPAKIFGRKIDPHEEALSILKGQMPSKPLTGPTPVSNMSYVPKAPRDTVALVKPVPSIKTKTPVAQPPVSHVRPTPAPTVTVNRELSEEQENIQTQLHRQYSEEYYTYTNVPWRIYIRKEVFYPRDSFNNPLTLDLIFKQIINDTLTENCIRMSKEERQKMRSLLADFRLDSINAIADESLKKKIVTVAREELEVYFSRLFPAAGSVGTGVQFLGVSHVGIKLLKLLKSGGPTPEQLRVLRSYSYTDIMFVTVLSKNMLEFNLTNEKLILFSSRSSQVKTMIDCFLMELKKDSNYVVAVQNYVTEDKSFLSFHKGDVIRLQPLDGLKKGQNYGCVVRKKVMYLEELKRGTQDFGWKFGAIHSRAGLFPAECVQPVAAPDFVNLPADRKEEPRNRQSRAAASAAVAVAVASTAVAHEFDRKMDGSPTPSEYAESLDEYIDPNTSEIMLQGSPYNMMEFAQKYFREGQRLATQSQDDKSQKMSGDSIKQSSKKTKETKDPEEMLKFTKTPIQESLIEFSDGSMNRIAAEVFSGIMKFMGDLPLKGQSELDAVCSILRLCGEHEVMKDEGYCQIMKQITDNTSGNTDSCQKGWRILFILTAYYKCSEVLKPYLFKFLQDTCRSPGLHYQGIAKACEQNLRKTFQYGGRTEYPSAIELKAMVAGRSSKRQLFLLPGGIERHLKIKTCSVAFDVIEEICMEMGVHKEEAFQEYAIFAVTNRGQNVRPLNRKEYILDVSAEMEQTDSNYMFWFRRIIWAQQMKFENELYVTMHYNQVLPDYLKGLFNVVAHMKPTEQQFQQISRLAALQHRAKDSVYLPTAREVQDYIPSQFYKALKPQSWLNMVMQHMQQIQPLSPHQGRSQFLGLVSAFPMFGSSFFYIQSCSNNTIIAPCILAVNQNGLNFLNKETHDLVVTFPLNNIQSTRTQRPASGFSYPYVDIMLGDVTSQRVTQLQLEQGLELCRVVATHMENLLQSRDKRLTLPPSEITLL</sequence>
<evidence type="ECO:0000313" key="19">
    <source>
        <dbReference type="EMBL" id="OCT64455.1"/>
    </source>
</evidence>
<dbReference type="Gene3D" id="3.10.20.90">
    <property type="entry name" value="Phosphatidylinositol 3-kinase Catalytic Subunit, Chain A, domain 1"/>
    <property type="match status" value="1"/>
</dbReference>
<dbReference type="Gene3D" id="1.20.5.4820">
    <property type="match status" value="1"/>
</dbReference>
<dbReference type="CDD" id="cd14473">
    <property type="entry name" value="FERM_B-lobe"/>
    <property type="match status" value="1"/>
</dbReference>
<feature type="region of interest" description="Disordered" evidence="14">
    <location>
        <begin position="621"/>
        <end position="657"/>
    </location>
</feature>
<gene>
    <name evidence="19" type="ORF">XELAEV_18045554mg</name>
</gene>
<evidence type="ECO:0000256" key="1">
    <source>
        <dbReference type="ARBA" id="ARBA00004496"/>
    </source>
</evidence>
<dbReference type="InterPro" id="IPR000857">
    <property type="entry name" value="MyTH4_dom"/>
</dbReference>
<feature type="compositionally biased region" description="Polar residues" evidence="14">
    <location>
        <begin position="1225"/>
        <end position="1239"/>
    </location>
</feature>
<dbReference type="SMART" id="SM00242">
    <property type="entry name" value="MYSc"/>
    <property type="match status" value="1"/>
</dbReference>
<dbReference type="OMA" id="NGHGEMI"/>
<evidence type="ECO:0000259" key="18">
    <source>
        <dbReference type="PROSITE" id="PS51456"/>
    </source>
</evidence>
<evidence type="ECO:0000256" key="10">
    <source>
        <dbReference type="ARBA" id="ARBA00023175"/>
    </source>
</evidence>
<feature type="compositionally biased region" description="Basic and acidic residues" evidence="14">
    <location>
        <begin position="125"/>
        <end position="141"/>
    </location>
</feature>
<dbReference type="Gene3D" id="3.40.850.10">
    <property type="entry name" value="Kinesin motor domain"/>
    <property type="match status" value="1"/>
</dbReference>
<dbReference type="GO" id="GO:0016459">
    <property type="term" value="C:myosin complex"/>
    <property type="evidence" value="ECO:0007669"/>
    <property type="project" value="UniProtKB-KW"/>
</dbReference>
<feature type="compositionally biased region" description="Polar residues" evidence="14">
    <location>
        <begin position="893"/>
        <end position="911"/>
    </location>
</feature>
<dbReference type="InterPro" id="IPR051567">
    <property type="entry name" value="Unconventional_Myosin_ATPase"/>
</dbReference>
<feature type="compositionally biased region" description="Polar residues" evidence="14">
    <location>
        <begin position="2968"/>
        <end position="2981"/>
    </location>
</feature>
<dbReference type="Proteomes" id="UP000694892">
    <property type="component" value="Chromosome 9_10L"/>
</dbReference>
<evidence type="ECO:0000256" key="6">
    <source>
        <dbReference type="ARBA" id="ARBA00022741"/>
    </source>
</evidence>
<comment type="similarity">
    <text evidence="2 13">Belongs to the TRAFAC class myosin-kinesin ATPase superfamily. Myosin family.</text>
</comment>
<dbReference type="Pfam" id="PF00784">
    <property type="entry name" value="MyTH4"/>
    <property type="match status" value="2"/>
</dbReference>
<feature type="compositionally biased region" description="Polar residues" evidence="14">
    <location>
        <begin position="1532"/>
        <end position="1544"/>
    </location>
</feature>
<evidence type="ECO:0000259" key="17">
    <source>
        <dbReference type="PROSITE" id="PS51016"/>
    </source>
</evidence>
<proteinExistence type="inferred from homology"/>
<feature type="compositionally biased region" description="Polar residues" evidence="14">
    <location>
        <begin position="1104"/>
        <end position="1116"/>
    </location>
</feature>
<evidence type="ECO:0000313" key="20">
    <source>
        <dbReference type="Proteomes" id="UP000694892"/>
    </source>
</evidence>
<evidence type="ECO:0000256" key="8">
    <source>
        <dbReference type="ARBA" id="ARBA00023054"/>
    </source>
</evidence>
<feature type="region of interest" description="Disordered" evidence="14">
    <location>
        <begin position="1"/>
        <end position="170"/>
    </location>
</feature>
<feature type="region of interest" description="Disordered" evidence="14">
    <location>
        <begin position="230"/>
        <end position="284"/>
    </location>
</feature>
<evidence type="ECO:0008006" key="21">
    <source>
        <dbReference type="Google" id="ProtNLM"/>
    </source>
</evidence>
<feature type="region of interest" description="Disordered" evidence="14">
    <location>
        <begin position="1438"/>
        <end position="1544"/>
    </location>
</feature>
<dbReference type="GO" id="GO:0005524">
    <property type="term" value="F:ATP binding"/>
    <property type="evidence" value="ECO:0007669"/>
    <property type="project" value="UniProtKB-UniRule"/>
</dbReference>
<dbReference type="PROSITE" id="PS51456">
    <property type="entry name" value="MYOSIN_MOTOR"/>
    <property type="match status" value="1"/>
</dbReference>
<keyword evidence="4" id="KW-0963">Cytoplasm</keyword>
<dbReference type="FunFam" id="1.20.58.530:FF:000005">
    <property type="entry name" value="unconventional myosin-IXa isoform X1"/>
    <property type="match status" value="1"/>
</dbReference>
<evidence type="ECO:0000256" key="3">
    <source>
        <dbReference type="ARBA" id="ARBA00022443"/>
    </source>
</evidence>
<feature type="compositionally biased region" description="Polar residues" evidence="14">
    <location>
        <begin position="781"/>
        <end position="799"/>
    </location>
</feature>
<feature type="compositionally biased region" description="Basic and acidic residues" evidence="14">
    <location>
        <begin position="27"/>
        <end position="45"/>
    </location>
</feature>
<dbReference type="Gene3D" id="1.20.58.530">
    <property type="match status" value="1"/>
</dbReference>
<feature type="binding site" evidence="13">
    <location>
        <begin position="1983"/>
        <end position="1990"/>
    </location>
    <ligand>
        <name>ATP</name>
        <dbReference type="ChEBI" id="CHEBI:30616"/>
    </ligand>
</feature>
<evidence type="ECO:0000256" key="2">
    <source>
        <dbReference type="ARBA" id="ARBA00008314"/>
    </source>
</evidence>
<feature type="region of interest" description="Disordered" evidence="14">
    <location>
        <begin position="1562"/>
        <end position="1583"/>
    </location>
</feature>
<dbReference type="InterPro" id="IPR041795">
    <property type="entry name" value="MyoXV_FERM_C"/>
</dbReference>
<dbReference type="EMBL" id="CM004482">
    <property type="protein sequence ID" value="OCT64455.1"/>
    <property type="molecule type" value="Genomic_DNA"/>
</dbReference>
<dbReference type="Gene3D" id="2.30.30.40">
    <property type="entry name" value="SH3 Domains"/>
    <property type="match status" value="2"/>
</dbReference>
<evidence type="ECO:0000256" key="14">
    <source>
        <dbReference type="SAM" id="MobiDB-lite"/>
    </source>
</evidence>
<dbReference type="Pfam" id="PF00063">
    <property type="entry name" value="Myosin_head"/>
    <property type="match status" value="1"/>
</dbReference>
<dbReference type="InterPro" id="IPR000299">
    <property type="entry name" value="FERM_domain"/>
</dbReference>
<evidence type="ECO:0000256" key="7">
    <source>
        <dbReference type="ARBA" id="ARBA00022840"/>
    </source>
</evidence>
<feature type="domain" description="Myosin motor" evidence="18">
    <location>
        <begin position="1890"/>
        <end position="2470"/>
    </location>
</feature>
<reference evidence="20" key="1">
    <citation type="journal article" date="2016" name="Nature">
        <title>Genome evolution in the allotetraploid frog Xenopus laevis.</title>
        <authorList>
            <person name="Session A.M."/>
            <person name="Uno Y."/>
            <person name="Kwon T."/>
            <person name="Chapman J.A."/>
            <person name="Toyoda A."/>
            <person name="Takahashi S."/>
            <person name="Fukui A."/>
            <person name="Hikosaka A."/>
            <person name="Suzuki A."/>
            <person name="Kondo M."/>
            <person name="van Heeringen S.J."/>
            <person name="Quigley I."/>
            <person name="Heinz S."/>
            <person name="Ogino H."/>
            <person name="Ochi H."/>
            <person name="Hellsten U."/>
            <person name="Lyons J.B."/>
            <person name="Simakov O."/>
            <person name="Putnam N."/>
            <person name="Stites J."/>
            <person name="Kuroki Y."/>
            <person name="Tanaka T."/>
            <person name="Michiue T."/>
            <person name="Watanabe M."/>
            <person name="Bogdanovic O."/>
            <person name="Lister R."/>
            <person name="Georgiou G."/>
            <person name="Paranjpe S.S."/>
            <person name="van Kruijsbergen I."/>
            <person name="Shu S."/>
            <person name="Carlson J."/>
            <person name="Kinoshita T."/>
            <person name="Ohta Y."/>
            <person name="Mawaribuchi S."/>
            <person name="Jenkins J."/>
            <person name="Grimwood J."/>
            <person name="Schmutz J."/>
            <person name="Mitros T."/>
            <person name="Mozaffari S.V."/>
            <person name="Suzuki Y."/>
            <person name="Haramoto Y."/>
            <person name="Yamamoto T.S."/>
            <person name="Takagi C."/>
            <person name="Heald R."/>
            <person name="Miller K."/>
            <person name="Haudenschild C."/>
            <person name="Kitzman J."/>
            <person name="Nakayama T."/>
            <person name="Izutsu Y."/>
            <person name="Robert J."/>
            <person name="Fortriede J."/>
            <person name="Burns K."/>
            <person name="Lotay V."/>
            <person name="Karimi K."/>
            <person name="Yasuoka Y."/>
            <person name="Dichmann D.S."/>
            <person name="Flajnik M.F."/>
            <person name="Houston D.W."/>
            <person name="Shendure J."/>
            <person name="DuPasquier L."/>
            <person name="Vize P.D."/>
            <person name="Zorn A.M."/>
            <person name="Ito M."/>
            <person name="Marcotte E.M."/>
            <person name="Wallingford J.B."/>
            <person name="Ito Y."/>
            <person name="Asashima M."/>
            <person name="Ueno N."/>
            <person name="Matsuda Y."/>
            <person name="Veenstra G.J."/>
            <person name="Fujiyama A."/>
            <person name="Harland R.M."/>
            <person name="Taira M."/>
            <person name="Rokhsar D.S."/>
        </authorList>
    </citation>
    <scope>NUCLEOTIDE SEQUENCE [LARGE SCALE GENOMIC DNA]</scope>
    <source>
        <strain evidence="20">J</strain>
    </source>
</reference>
<keyword evidence="7 13" id="KW-0067">ATP-binding</keyword>
<dbReference type="InterPro" id="IPR019749">
    <property type="entry name" value="Band_41_domain"/>
</dbReference>
<evidence type="ECO:0000256" key="13">
    <source>
        <dbReference type="PROSITE-ProRule" id="PRU00782"/>
    </source>
</evidence>
<dbReference type="InterPro" id="IPR019748">
    <property type="entry name" value="FERM_central"/>
</dbReference>
<feature type="compositionally biased region" description="Polar residues" evidence="14">
    <location>
        <begin position="837"/>
        <end position="855"/>
    </location>
</feature>
<dbReference type="SMART" id="SM00139">
    <property type="entry name" value="MyTH4"/>
    <property type="match status" value="2"/>
</dbReference>
<feature type="compositionally biased region" description="Polar residues" evidence="14">
    <location>
        <begin position="1190"/>
        <end position="1206"/>
    </location>
</feature>
<dbReference type="SUPFAM" id="SSF47031">
    <property type="entry name" value="Second domain of FERM"/>
    <property type="match status" value="1"/>
</dbReference>
<comment type="subcellular location">
    <subcellularLocation>
        <location evidence="1">Cytoplasm</location>
    </subcellularLocation>
</comment>
<dbReference type="PROSITE" id="PS50002">
    <property type="entry name" value="SH3"/>
    <property type="match status" value="1"/>
</dbReference>
<dbReference type="InterPro" id="IPR036028">
    <property type="entry name" value="SH3-like_dom_sf"/>
</dbReference>
<keyword evidence="5" id="KW-0677">Repeat</keyword>